<reference evidence="2" key="2">
    <citation type="submission" date="2022-10" db="EMBL/GenBank/DDBJ databases">
        <authorList>
            <person name="Kostovova I."/>
            <person name="Moravkova M."/>
            <person name="Pechar R."/>
        </authorList>
    </citation>
    <scope>NUCLEOTIDE SEQUENCE</scope>
    <source>
        <strain evidence="2">M490A</strain>
    </source>
</reference>
<name>A0A9X3W405_LACAM</name>
<gene>
    <name evidence="2" type="ORF">ODU72_03075</name>
</gene>
<sequence>MSMDQIYDIAVLALVAVTALLLGISTALKYYTEKMVAEGKTVPHQVVSAQEAADALYSEANKLLDFTGAQKKAWGTEQLQKQKPGLTKEVAAGLIQKSYDTAHASDNQEASDSEETTQPIGFLDNGDDSNGSDKA</sequence>
<organism evidence="2 3">
    <name type="scientific">Lactobacillus amylovorus</name>
    <dbReference type="NCBI Taxonomy" id="1604"/>
    <lineage>
        <taxon>Bacteria</taxon>
        <taxon>Bacillati</taxon>
        <taxon>Bacillota</taxon>
        <taxon>Bacilli</taxon>
        <taxon>Lactobacillales</taxon>
        <taxon>Lactobacillaceae</taxon>
        <taxon>Lactobacillus</taxon>
    </lineage>
</organism>
<feature type="region of interest" description="Disordered" evidence="1">
    <location>
        <begin position="101"/>
        <end position="135"/>
    </location>
</feature>
<protein>
    <recommendedName>
        <fullName evidence="4">Holin</fullName>
    </recommendedName>
</protein>
<evidence type="ECO:0000313" key="2">
    <source>
        <dbReference type="EMBL" id="MDB6257668.1"/>
    </source>
</evidence>
<dbReference type="AlphaFoldDB" id="A0A9X3W405"/>
<proteinExistence type="predicted"/>
<dbReference type="EMBL" id="JAOTGY010000004">
    <property type="protein sequence ID" value="MDB6257668.1"/>
    <property type="molecule type" value="Genomic_DNA"/>
</dbReference>
<evidence type="ECO:0008006" key="4">
    <source>
        <dbReference type="Google" id="ProtNLM"/>
    </source>
</evidence>
<evidence type="ECO:0000256" key="1">
    <source>
        <dbReference type="SAM" id="MobiDB-lite"/>
    </source>
</evidence>
<comment type="caution">
    <text evidence="2">The sequence shown here is derived from an EMBL/GenBank/DDBJ whole genome shotgun (WGS) entry which is preliminary data.</text>
</comment>
<dbReference type="RefSeq" id="WP_271880707.1">
    <property type="nucleotide sequence ID" value="NZ_JAOTGS010000001.1"/>
</dbReference>
<accession>A0A9X3W405</accession>
<evidence type="ECO:0000313" key="3">
    <source>
        <dbReference type="Proteomes" id="UP001141981"/>
    </source>
</evidence>
<dbReference type="Proteomes" id="UP001141981">
    <property type="component" value="Unassembled WGS sequence"/>
</dbReference>
<reference evidence="2" key="1">
    <citation type="journal article" date="2022" name="Microorganisms">
        <title>Antibiotic Susceptibility, Resistance Gene Determinants and Corresponding Genomic Regions in Lactobacillus amylovorus Isolates Derived from Wild Boars and Domestic Pigs.</title>
        <authorList>
            <person name="Moravkova M."/>
            <person name="Kostovova I."/>
            <person name="Kavanova K."/>
            <person name="Pechar R."/>
            <person name="Stanek S."/>
            <person name="Brychta A."/>
            <person name="Zeman M."/>
            <person name="Kubasova T."/>
        </authorList>
    </citation>
    <scope>NUCLEOTIDE SEQUENCE</scope>
    <source>
        <strain evidence="2">M490A</strain>
    </source>
</reference>